<accession>A0A9W6YXR2</accession>
<dbReference type="InterPro" id="IPR039999">
    <property type="entry name" value="LYAR"/>
</dbReference>
<dbReference type="Gene3D" id="3.30.1490.490">
    <property type="match status" value="1"/>
</dbReference>
<evidence type="ECO:0000313" key="11">
    <source>
        <dbReference type="EMBL" id="GMG25651.1"/>
    </source>
</evidence>
<dbReference type="InterPro" id="IPR014898">
    <property type="entry name" value="Znf_C2H2_LYAR"/>
</dbReference>
<dbReference type="PROSITE" id="PS51804">
    <property type="entry name" value="ZF_C2HC_LYAR"/>
    <property type="match status" value="2"/>
</dbReference>
<evidence type="ECO:0000256" key="1">
    <source>
        <dbReference type="ARBA" id="ARBA00004123"/>
    </source>
</evidence>
<comment type="caution">
    <text evidence="11">The sequence shown here is derived from an EMBL/GenBank/DDBJ whole genome shotgun (WGS) entry which is preliminary data.</text>
</comment>
<evidence type="ECO:0000256" key="9">
    <source>
        <dbReference type="SAM" id="MobiDB-lite"/>
    </source>
</evidence>
<dbReference type="InterPro" id="IPR036236">
    <property type="entry name" value="Znf_C2H2_sf"/>
</dbReference>
<name>A0A9W6YXR2_AMBMO</name>
<evidence type="ECO:0000256" key="8">
    <source>
        <dbReference type="PROSITE-ProRule" id="PRU01145"/>
    </source>
</evidence>
<keyword evidence="3" id="KW-0677">Repeat</keyword>
<dbReference type="PANTHER" id="PTHR13100">
    <property type="entry name" value="CELL GROWTH-REGULATING NUCLEOLAR PROTEIN LYAR"/>
    <property type="match status" value="1"/>
</dbReference>
<keyword evidence="4 8" id="KW-0863">Zinc-finger</keyword>
<evidence type="ECO:0000256" key="7">
    <source>
        <dbReference type="ARBA" id="ARBA00061084"/>
    </source>
</evidence>
<evidence type="ECO:0000256" key="3">
    <source>
        <dbReference type="ARBA" id="ARBA00022737"/>
    </source>
</evidence>
<organism evidence="11 12">
    <name type="scientific">Ambrosiozyma monospora</name>
    <name type="common">Yeast</name>
    <name type="synonym">Endomycopsis monosporus</name>
    <dbReference type="NCBI Taxonomy" id="43982"/>
    <lineage>
        <taxon>Eukaryota</taxon>
        <taxon>Fungi</taxon>
        <taxon>Dikarya</taxon>
        <taxon>Ascomycota</taxon>
        <taxon>Saccharomycotina</taxon>
        <taxon>Pichiomycetes</taxon>
        <taxon>Pichiales</taxon>
        <taxon>Pichiaceae</taxon>
        <taxon>Ambrosiozyma</taxon>
    </lineage>
</organism>
<dbReference type="AlphaFoldDB" id="A0A9W6YXR2"/>
<dbReference type="SUPFAM" id="SSF57667">
    <property type="entry name" value="beta-beta-alpha zinc fingers"/>
    <property type="match status" value="2"/>
</dbReference>
<proteinExistence type="inferred from homology"/>
<dbReference type="GO" id="GO:0008270">
    <property type="term" value="F:zinc ion binding"/>
    <property type="evidence" value="ECO:0007669"/>
    <property type="project" value="UniProtKB-KW"/>
</dbReference>
<dbReference type="OrthoDB" id="21474at2759"/>
<dbReference type="PANTHER" id="PTHR13100:SF10">
    <property type="entry name" value="CELL GROWTH-REGULATING NUCLEOLAR PROTEIN"/>
    <property type="match status" value="1"/>
</dbReference>
<comment type="subcellular location">
    <subcellularLocation>
        <location evidence="1">Nucleus</location>
    </subcellularLocation>
</comment>
<dbReference type="FunFam" id="3.30.1490.490:FF:000001">
    <property type="entry name" value="cell growth-regulating nucleolar protein-like"/>
    <property type="match status" value="1"/>
</dbReference>
<evidence type="ECO:0000256" key="4">
    <source>
        <dbReference type="ARBA" id="ARBA00022771"/>
    </source>
</evidence>
<keyword evidence="12" id="KW-1185">Reference proteome</keyword>
<evidence type="ECO:0000259" key="10">
    <source>
        <dbReference type="Pfam" id="PF08790"/>
    </source>
</evidence>
<feature type="region of interest" description="Disordered" evidence="9">
    <location>
        <begin position="62"/>
        <end position="114"/>
    </location>
</feature>
<feature type="compositionally biased region" description="Basic and acidic residues" evidence="9">
    <location>
        <begin position="80"/>
        <end position="110"/>
    </location>
</feature>
<reference evidence="11" key="1">
    <citation type="submission" date="2023-04" db="EMBL/GenBank/DDBJ databases">
        <title>Ambrosiozyma monospora NBRC 1965.</title>
        <authorList>
            <person name="Ichikawa N."/>
            <person name="Sato H."/>
            <person name="Tonouchi N."/>
        </authorList>
    </citation>
    <scope>NUCLEOTIDE SEQUENCE</scope>
    <source>
        <strain evidence="11">NBRC 1965</strain>
    </source>
</reference>
<sequence length="164" mass="18632">MVSFSCEVCNDTIVKRKLAQHQRQCRGAYFTCIDCNTTFYNNEHNGHTSCISEAEKYEKGLYKGKKNNKTNKKSNATQDTIKEPVKPVSSSKKDMNDEKKSTKPSKKDENNFDLNKYVKGNNSVSLYKIFKSAKKDKAGIKDKSDLLKLLKISLKEDGSFILTI</sequence>
<dbReference type="GO" id="GO:0005730">
    <property type="term" value="C:nucleolus"/>
    <property type="evidence" value="ECO:0007669"/>
    <property type="project" value="TreeGrafter"/>
</dbReference>
<dbReference type="Pfam" id="PF08790">
    <property type="entry name" value="zf-LYAR"/>
    <property type="match status" value="1"/>
</dbReference>
<dbReference type="GO" id="GO:0006364">
    <property type="term" value="P:rRNA processing"/>
    <property type="evidence" value="ECO:0007669"/>
    <property type="project" value="TreeGrafter"/>
</dbReference>
<dbReference type="Proteomes" id="UP001165063">
    <property type="component" value="Unassembled WGS sequence"/>
</dbReference>
<evidence type="ECO:0000256" key="6">
    <source>
        <dbReference type="ARBA" id="ARBA00023242"/>
    </source>
</evidence>
<evidence type="ECO:0000256" key="5">
    <source>
        <dbReference type="ARBA" id="ARBA00022833"/>
    </source>
</evidence>
<evidence type="ECO:0000313" key="12">
    <source>
        <dbReference type="Proteomes" id="UP001165063"/>
    </source>
</evidence>
<feature type="compositionally biased region" description="Basic residues" evidence="9">
    <location>
        <begin position="62"/>
        <end position="72"/>
    </location>
</feature>
<dbReference type="EMBL" id="BSXU01001274">
    <property type="protein sequence ID" value="GMG25651.1"/>
    <property type="molecule type" value="Genomic_DNA"/>
</dbReference>
<keyword evidence="6" id="KW-0539">Nucleus</keyword>
<feature type="domain" description="Zinc finger C2H2 LYAR-type" evidence="10">
    <location>
        <begin position="30"/>
        <end position="57"/>
    </location>
</feature>
<protein>
    <submittedName>
        <fullName evidence="11">Unnamed protein product</fullName>
    </submittedName>
</protein>
<keyword evidence="5" id="KW-0862">Zinc</keyword>
<comment type="similarity">
    <text evidence="7">Belongs to the UPF0743 family.</text>
</comment>
<dbReference type="GO" id="GO:0000122">
    <property type="term" value="P:negative regulation of transcription by RNA polymerase II"/>
    <property type="evidence" value="ECO:0007669"/>
    <property type="project" value="TreeGrafter"/>
</dbReference>
<gene>
    <name evidence="11" type="ORF">Amon01_000314700</name>
</gene>
<keyword evidence="2" id="KW-0479">Metal-binding</keyword>
<dbReference type="GO" id="GO:0003677">
    <property type="term" value="F:DNA binding"/>
    <property type="evidence" value="ECO:0007669"/>
    <property type="project" value="InterPro"/>
</dbReference>
<evidence type="ECO:0000256" key="2">
    <source>
        <dbReference type="ARBA" id="ARBA00022723"/>
    </source>
</evidence>